<dbReference type="RefSeq" id="WP_244281985.1">
    <property type="nucleotide sequence ID" value="NZ_FUZT01000001.1"/>
</dbReference>
<evidence type="ECO:0000256" key="3">
    <source>
        <dbReference type="ARBA" id="ARBA00022840"/>
    </source>
</evidence>
<protein>
    <submittedName>
        <fullName evidence="5">NitT/TauT family transport system ATP-binding protein</fullName>
    </submittedName>
</protein>
<dbReference type="SUPFAM" id="SSF52540">
    <property type="entry name" value="P-loop containing nucleoside triphosphate hydrolases"/>
    <property type="match status" value="1"/>
</dbReference>
<dbReference type="Proteomes" id="UP000190285">
    <property type="component" value="Unassembled WGS sequence"/>
</dbReference>
<keyword evidence="1" id="KW-0813">Transport</keyword>
<dbReference type="InterPro" id="IPR003593">
    <property type="entry name" value="AAA+_ATPase"/>
</dbReference>
<keyword evidence="2" id="KW-0547">Nucleotide-binding</keyword>
<dbReference type="SMART" id="SM00382">
    <property type="entry name" value="AAA"/>
    <property type="match status" value="1"/>
</dbReference>
<dbReference type="InterPro" id="IPR017871">
    <property type="entry name" value="ABC_transporter-like_CS"/>
</dbReference>
<dbReference type="Gene3D" id="3.40.50.300">
    <property type="entry name" value="P-loop containing nucleotide triphosphate hydrolases"/>
    <property type="match status" value="1"/>
</dbReference>
<reference evidence="5 6" key="1">
    <citation type="submission" date="2017-02" db="EMBL/GenBank/DDBJ databases">
        <authorList>
            <person name="Peterson S.W."/>
        </authorList>
    </citation>
    <scope>NUCLEOTIDE SEQUENCE [LARGE SCALE GENOMIC DNA]</scope>
    <source>
        <strain evidence="5 6">M1</strain>
    </source>
</reference>
<dbReference type="InterPro" id="IPR003439">
    <property type="entry name" value="ABC_transporter-like_ATP-bd"/>
</dbReference>
<dbReference type="GO" id="GO:0005524">
    <property type="term" value="F:ATP binding"/>
    <property type="evidence" value="ECO:0007669"/>
    <property type="project" value="UniProtKB-KW"/>
</dbReference>
<keyword evidence="6" id="KW-1185">Reference proteome</keyword>
<evidence type="ECO:0000256" key="2">
    <source>
        <dbReference type="ARBA" id="ARBA00022741"/>
    </source>
</evidence>
<dbReference type="PANTHER" id="PTHR42781:SF8">
    <property type="entry name" value="BICARBONATE TRANSPORT ATP-BINDING PROTEIN CMPC"/>
    <property type="match status" value="1"/>
</dbReference>
<evidence type="ECO:0000313" key="5">
    <source>
        <dbReference type="EMBL" id="SKC41855.1"/>
    </source>
</evidence>
<evidence type="ECO:0000259" key="4">
    <source>
        <dbReference type="PROSITE" id="PS50893"/>
    </source>
</evidence>
<gene>
    <name evidence="5" type="ORF">SAMN02194393_00678</name>
</gene>
<feature type="domain" description="ABC transporter" evidence="4">
    <location>
        <begin position="6"/>
        <end position="208"/>
    </location>
</feature>
<dbReference type="CDD" id="cd03293">
    <property type="entry name" value="ABC_NrtD_SsuB_transporters"/>
    <property type="match status" value="1"/>
</dbReference>
<dbReference type="InterPro" id="IPR027417">
    <property type="entry name" value="P-loop_NTPase"/>
</dbReference>
<keyword evidence="3 5" id="KW-0067">ATP-binding</keyword>
<dbReference type="STRING" id="36842.SAMN02194393_00678"/>
<organism evidence="5 6">
    <name type="scientific">Maledivibacter halophilus</name>
    <dbReference type="NCBI Taxonomy" id="36842"/>
    <lineage>
        <taxon>Bacteria</taxon>
        <taxon>Bacillati</taxon>
        <taxon>Bacillota</taxon>
        <taxon>Clostridia</taxon>
        <taxon>Peptostreptococcales</taxon>
        <taxon>Caminicellaceae</taxon>
        <taxon>Maledivibacter</taxon>
    </lineage>
</organism>
<dbReference type="InterPro" id="IPR050093">
    <property type="entry name" value="ABC_SmlMolc_Importer"/>
</dbReference>
<dbReference type="EMBL" id="FUZT01000001">
    <property type="protein sequence ID" value="SKC41855.1"/>
    <property type="molecule type" value="Genomic_DNA"/>
</dbReference>
<evidence type="ECO:0000313" key="6">
    <source>
        <dbReference type="Proteomes" id="UP000190285"/>
    </source>
</evidence>
<name>A0A1T5IRW9_9FIRM</name>
<dbReference type="Pfam" id="PF00005">
    <property type="entry name" value="ABC_tran"/>
    <property type="match status" value="1"/>
</dbReference>
<dbReference type="PANTHER" id="PTHR42781">
    <property type="entry name" value="SPERMIDINE/PUTRESCINE IMPORT ATP-BINDING PROTEIN POTA"/>
    <property type="match status" value="1"/>
</dbReference>
<sequence>MAYKVVDIQNVSKIYHTLDGETLAMHDLSLSVFKGEIVSIVGPSGCGKTTLLSLIASLIKPSSGKILIDGIEIKKYDKKIGYMFQNDNLFEWRTILKNVLIGLEVQNNLTPENISKTENLLDIYGLKDFKNHYPSQLSGGMRQRVALIRTLSTEPEILLLDEPFSALDYQTRLKVADEVGTILKKEKKTAIMVTHDIAEAISMKRQKK</sequence>
<dbReference type="PROSITE" id="PS00211">
    <property type="entry name" value="ABC_TRANSPORTER_1"/>
    <property type="match status" value="1"/>
</dbReference>
<dbReference type="PROSITE" id="PS50893">
    <property type="entry name" value="ABC_TRANSPORTER_2"/>
    <property type="match status" value="1"/>
</dbReference>
<proteinExistence type="predicted"/>
<dbReference type="AlphaFoldDB" id="A0A1T5IRW9"/>
<accession>A0A1T5IRW9</accession>
<evidence type="ECO:0000256" key="1">
    <source>
        <dbReference type="ARBA" id="ARBA00022448"/>
    </source>
</evidence>
<dbReference type="GO" id="GO:0016887">
    <property type="term" value="F:ATP hydrolysis activity"/>
    <property type="evidence" value="ECO:0007669"/>
    <property type="project" value="InterPro"/>
</dbReference>